<accession>A0A0N1I5C1</accession>
<dbReference type="SUPFAM" id="SSF48403">
    <property type="entry name" value="Ankyrin repeat"/>
    <property type="match status" value="1"/>
</dbReference>
<proteinExistence type="predicted"/>
<protein>
    <recommendedName>
        <fullName evidence="2">C2 domain-containing protein</fullName>
    </recommendedName>
</protein>
<dbReference type="EMBL" id="LJSK01000165">
    <property type="protein sequence ID" value="KPI85801.1"/>
    <property type="molecule type" value="Genomic_DNA"/>
</dbReference>
<dbReference type="SMART" id="SM00248">
    <property type="entry name" value="ANK"/>
    <property type="match status" value="2"/>
</dbReference>
<dbReference type="OrthoDB" id="5314041at2759"/>
<dbReference type="Pfam" id="PF00168">
    <property type="entry name" value="C2"/>
    <property type="match status" value="1"/>
</dbReference>
<dbReference type="SMART" id="SM00239">
    <property type="entry name" value="C2"/>
    <property type="match status" value="1"/>
</dbReference>
<feature type="domain" description="C2" evidence="2">
    <location>
        <begin position="1"/>
        <end position="106"/>
    </location>
</feature>
<dbReference type="Pfam" id="PF00023">
    <property type="entry name" value="Ank"/>
    <property type="match status" value="1"/>
</dbReference>
<evidence type="ECO:0000313" key="3">
    <source>
        <dbReference type="EMBL" id="KPI85801.1"/>
    </source>
</evidence>
<dbReference type="InterPro" id="IPR002110">
    <property type="entry name" value="Ankyrin_rpt"/>
</dbReference>
<keyword evidence="4" id="KW-1185">Reference proteome</keyword>
<gene>
    <name evidence="3" type="ORF">ABL78_5129</name>
</gene>
<dbReference type="InterPro" id="IPR000008">
    <property type="entry name" value="C2_dom"/>
</dbReference>
<dbReference type="InterPro" id="IPR035892">
    <property type="entry name" value="C2_domain_sf"/>
</dbReference>
<name>A0A0N1I5C1_LEPSE</name>
<evidence type="ECO:0000259" key="2">
    <source>
        <dbReference type="PROSITE" id="PS50004"/>
    </source>
</evidence>
<reference evidence="3 4" key="1">
    <citation type="journal article" date="2015" name="PLoS Pathog.">
        <title>Leptomonas seymouri: Adaptations to the Dixenous Life Cycle Analyzed by Genome Sequencing, Transcriptome Profiling and Co-infection with Leishmania donovani.</title>
        <authorList>
            <person name="Kraeva N."/>
            <person name="Butenko A."/>
            <person name="Hlavacova J."/>
            <person name="Kostygov A."/>
            <person name="Myskova J."/>
            <person name="Grybchuk D."/>
            <person name="Lestinova T."/>
            <person name="Votypka J."/>
            <person name="Volf P."/>
            <person name="Opperdoes F."/>
            <person name="Flegontov P."/>
            <person name="Lukes J."/>
            <person name="Yurchenko V."/>
        </authorList>
    </citation>
    <scope>NUCLEOTIDE SEQUENCE [LARGE SCALE GENOMIC DNA]</scope>
    <source>
        <strain evidence="3 4">ATCC 30220</strain>
    </source>
</reference>
<dbReference type="Gene3D" id="2.60.40.150">
    <property type="entry name" value="C2 domain"/>
    <property type="match status" value="1"/>
</dbReference>
<organism evidence="3 4">
    <name type="scientific">Leptomonas seymouri</name>
    <dbReference type="NCBI Taxonomy" id="5684"/>
    <lineage>
        <taxon>Eukaryota</taxon>
        <taxon>Discoba</taxon>
        <taxon>Euglenozoa</taxon>
        <taxon>Kinetoplastea</taxon>
        <taxon>Metakinetoplastina</taxon>
        <taxon>Trypanosomatida</taxon>
        <taxon>Trypanosomatidae</taxon>
        <taxon>Leishmaniinae</taxon>
        <taxon>Leptomonas</taxon>
    </lineage>
</organism>
<evidence type="ECO:0000256" key="1">
    <source>
        <dbReference type="SAM" id="MobiDB-lite"/>
    </source>
</evidence>
<feature type="region of interest" description="Disordered" evidence="1">
    <location>
        <begin position="486"/>
        <end position="519"/>
    </location>
</feature>
<dbReference type="OMA" id="WNGQLRV"/>
<dbReference type="PANTHER" id="PTHR39666">
    <property type="entry name" value="RANBP2-TYPE DOMAIN-CONTAINING PROTEIN"/>
    <property type="match status" value="1"/>
</dbReference>
<dbReference type="CDD" id="cd00030">
    <property type="entry name" value="C2"/>
    <property type="match status" value="1"/>
</dbReference>
<dbReference type="PANTHER" id="PTHR39666:SF5">
    <property type="entry name" value="C2 DOMAIN-CONTAINING PROTEIN"/>
    <property type="match status" value="1"/>
</dbReference>
<dbReference type="InterPro" id="IPR036770">
    <property type="entry name" value="Ankyrin_rpt-contain_sf"/>
</dbReference>
<dbReference type="Pfam" id="PF13637">
    <property type="entry name" value="Ank_4"/>
    <property type="match status" value="1"/>
</dbReference>
<dbReference type="VEuPathDB" id="TriTrypDB:Lsey_0165_0010"/>
<evidence type="ECO:0000313" key="4">
    <source>
        <dbReference type="Proteomes" id="UP000038009"/>
    </source>
</evidence>
<sequence length="751" mass="76452">MPTSVIQLTIVKAEALLALNPGGTSNPYITASIGAQSVTTSVENRTVNPVFNATFTFSDCPLPSIVTLRAFNKIQYVDIEDPLGTATVTLFDLQPEETTKVVQLSHGGNVALAQRAPNGCGSVTIRYAVTAAPEAAGAAASAEQPTVLRSKSVSITSAGGASMPLPVPAAINIDGSAAATIPVAVSPKDSHASTPRSGAPSATVASLVASNPNVTNPAATTPKLQPVEVSASASTGSAAAAPVYSSSTAFGLTSTQNSQLTPPCLAPARPPAVSTFMIPQVAVAPPPTAALNLSVGMMPNNGYTSYAVPGVKAPAPVSEQDAAAPVAVAAESHYANNSAVQPACTPLPTMSSPSSSSASMLPVAPNAPAAIRFASLQESLNAATSFDAQHPSKAQPSASASSLYTSAAQAPLLQPQKSLLVVPPNINGTPTLRAFPTSATPSQAVSRLPSATQLPSSIVPNSDAFPVQALSAAPGFGTIPVAVAPRTQPLSSSTSNSRRSTPPTLSSQEHFASASAPAPGFPAHAPVSVQGVGIHSGPAPALTAAGLQQQQRDNGDAAFPTLTHVPRLRTTTASVSAAAAATDSTTSPKRRILKREVPTEAAMLSAEALYADKEHLLAAAAGGFDEAIFRKLREVDPCLTKGFLNCVDYSGRNLLHIAAWNGQLRVLQILLAPEPASPMVDLRTMVATKSGNTVLHAAACSGQVEVAQWLRYSHPSAGPLLLSMQNARGMTAAECAMEAGFPQVARLLMPN</sequence>
<dbReference type="Proteomes" id="UP000038009">
    <property type="component" value="Unassembled WGS sequence"/>
</dbReference>
<dbReference type="SUPFAM" id="SSF49562">
    <property type="entry name" value="C2 domain (Calcium/lipid-binding domain, CaLB)"/>
    <property type="match status" value="1"/>
</dbReference>
<dbReference type="AlphaFoldDB" id="A0A0N1I5C1"/>
<dbReference type="Gene3D" id="1.25.40.20">
    <property type="entry name" value="Ankyrin repeat-containing domain"/>
    <property type="match status" value="1"/>
</dbReference>
<dbReference type="PROSITE" id="PS50004">
    <property type="entry name" value="C2"/>
    <property type="match status" value="1"/>
</dbReference>
<comment type="caution">
    <text evidence="3">The sequence shown here is derived from an EMBL/GenBank/DDBJ whole genome shotgun (WGS) entry which is preliminary data.</text>
</comment>